<dbReference type="AlphaFoldDB" id="A0A8S3ZBW3"/>
<dbReference type="PANTHER" id="PTHR16166">
    <property type="entry name" value="VACUOLAR PROTEIN SORTING-ASSOCIATED PROTEIN VPS13"/>
    <property type="match status" value="1"/>
</dbReference>
<feature type="non-terminal residue" evidence="4">
    <location>
        <position position="1"/>
    </location>
</feature>
<feature type="compositionally biased region" description="Low complexity" evidence="2">
    <location>
        <begin position="956"/>
        <end position="967"/>
    </location>
</feature>
<dbReference type="Proteomes" id="UP000678393">
    <property type="component" value="Unassembled WGS sequence"/>
</dbReference>
<feature type="domain" description="Chorein N-terminal" evidence="3">
    <location>
        <begin position="1"/>
        <end position="948"/>
    </location>
</feature>
<gene>
    <name evidence="4" type="ORF">CUNI_LOCUS10020</name>
</gene>
<dbReference type="EMBL" id="CAJHNH020001779">
    <property type="protein sequence ID" value="CAG5124462.1"/>
    <property type="molecule type" value="Genomic_DNA"/>
</dbReference>
<dbReference type="InterPro" id="IPR026847">
    <property type="entry name" value="VPS13"/>
</dbReference>
<feature type="compositionally biased region" description="Polar residues" evidence="2">
    <location>
        <begin position="945"/>
        <end position="955"/>
    </location>
</feature>
<evidence type="ECO:0000256" key="1">
    <source>
        <dbReference type="ARBA" id="ARBA00022448"/>
    </source>
</evidence>
<proteinExistence type="predicted"/>
<feature type="region of interest" description="Disordered" evidence="2">
    <location>
        <begin position="780"/>
        <end position="843"/>
    </location>
</feature>
<name>A0A8S3ZBW3_9EUPU</name>
<keyword evidence="5" id="KW-1185">Reference proteome</keyword>
<dbReference type="OrthoDB" id="272810at2759"/>
<dbReference type="GO" id="GO:0045053">
    <property type="term" value="P:protein retention in Golgi apparatus"/>
    <property type="evidence" value="ECO:0007669"/>
    <property type="project" value="TreeGrafter"/>
</dbReference>
<evidence type="ECO:0000256" key="2">
    <source>
        <dbReference type="SAM" id="MobiDB-lite"/>
    </source>
</evidence>
<organism evidence="4 5">
    <name type="scientific">Candidula unifasciata</name>
    <dbReference type="NCBI Taxonomy" id="100452"/>
    <lineage>
        <taxon>Eukaryota</taxon>
        <taxon>Metazoa</taxon>
        <taxon>Spiralia</taxon>
        <taxon>Lophotrochozoa</taxon>
        <taxon>Mollusca</taxon>
        <taxon>Gastropoda</taxon>
        <taxon>Heterobranchia</taxon>
        <taxon>Euthyneura</taxon>
        <taxon>Panpulmonata</taxon>
        <taxon>Eupulmonata</taxon>
        <taxon>Stylommatophora</taxon>
        <taxon>Helicina</taxon>
        <taxon>Helicoidea</taxon>
        <taxon>Geomitridae</taxon>
        <taxon>Candidula</taxon>
    </lineage>
</organism>
<feature type="compositionally biased region" description="Low complexity" evidence="2">
    <location>
        <begin position="475"/>
        <end position="503"/>
    </location>
</feature>
<evidence type="ECO:0000313" key="4">
    <source>
        <dbReference type="EMBL" id="CAG5124462.1"/>
    </source>
</evidence>
<dbReference type="GO" id="GO:0007005">
    <property type="term" value="P:mitochondrion organization"/>
    <property type="evidence" value="ECO:0007669"/>
    <property type="project" value="TreeGrafter"/>
</dbReference>
<dbReference type="GO" id="GO:0006623">
    <property type="term" value="P:protein targeting to vacuole"/>
    <property type="evidence" value="ECO:0007669"/>
    <property type="project" value="TreeGrafter"/>
</dbReference>
<dbReference type="PANTHER" id="PTHR16166:SF141">
    <property type="entry name" value="INTERMEMBRANE LIPID TRANSFER PROTEIN VPS13D"/>
    <property type="match status" value="1"/>
</dbReference>
<sequence length="976" mass="110439">MLEGLAAWVLNTYVGEYVENLNTAQLSIALLQGAVELENLPLKKDALKSLDIPIEVRSGFIGKITLQIPLRRLRSEPWVISIEKLYMVTGPLAKLSYDEEKEKKYEQEQKKVMLDALEEKWKISQGVQQDASSSSSWFSYGTSMAANILENIQLNVKNVHIRYEDDKTNPSCPFAAGIIIKNLSIQSTDASLTPKFVSHYEASEMFKLVDLTEFSVYCDSNVTMLGDLNMQELADALERDMFLSTSNKFEAHEYILQPITAQGKVRRNVSALPLRSAATPRISVELTLCDMSLNLASDQYQNLNLWQREFTRHGLRRKYRKGRPSASILSSARQWWHFAQTAHLDIIKERNKRLTKTFLLERAKLITTYAKVYSAYLNGEVLTAQQKASKSAIEEQLDFDELKVIRKAVFLKVSKNNPMTSVMTPKKSPPPVELVSTPVRERGSLFQRWFPGWSGWSQPTPSSPSPPPELEHEQLSPQSSPTDSQDVSLSSSSSSNTLKSSTDFTADTQEDVLTEDEIEQEIKDVIKDSSVNSSFLRKDTVFARMTFMLTKGSFTLKETQHTNKDNIKPAPLVELHCSSIGMEFESRPRTSAMKFSLAVGSFFVQDQRAQNPVFSQVICPQAKDQQSKGAFKQFSQFTNMQNLIPMSKETESKEFFTLVYEKNPHGNFKYSISMKSQPLDIIYMPELINRVKDLFSSPPGAIPRAASSVPSGQFEKIRKQTQEELKNTLDHLLEVKTSRWDINLDISAPRFVIPDNMSESNPQLVVIDLGNFQFHTITTLPNSSAEQNGKDKTKEEDGEDKFETPLSTPPNEEAEDEEVKKTLTLGRVPELKRPKSSESLSEAAPDTFHDRLYEKYRIGLAEVQVLMGRLNDNWRHAYPRGTSHMHIVDRFSINVQLDRRLIVTSDIQWPTAKISGVLPSLTFHLNERKIQILQKCLDKLSESKTTGYSQSPFQKSTGSSFDSGSGTIFPEHSSFD</sequence>
<protein>
    <recommendedName>
        <fullName evidence="3">Chorein N-terminal domain-containing protein</fullName>
    </recommendedName>
</protein>
<dbReference type="InterPro" id="IPR026854">
    <property type="entry name" value="VPS13_N"/>
</dbReference>
<accession>A0A8S3ZBW3</accession>
<reference evidence="4" key="1">
    <citation type="submission" date="2021-04" db="EMBL/GenBank/DDBJ databases">
        <authorList>
            <consortium name="Molecular Ecology Group"/>
        </authorList>
    </citation>
    <scope>NUCLEOTIDE SEQUENCE</scope>
</reference>
<evidence type="ECO:0000259" key="3">
    <source>
        <dbReference type="Pfam" id="PF12624"/>
    </source>
</evidence>
<feature type="region of interest" description="Disordered" evidence="2">
    <location>
        <begin position="453"/>
        <end position="512"/>
    </location>
</feature>
<feature type="region of interest" description="Disordered" evidence="2">
    <location>
        <begin position="945"/>
        <end position="976"/>
    </location>
</feature>
<comment type="caution">
    <text evidence="4">The sequence shown here is derived from an EMBL/GenBank/DDBJ whole genome shotgun (WGS) entry which is preliminary data.</text>
</comment>
<keyword evidence="1" id="KW-0813">Transport</keyword>
<dbReference type="Pfam" id="PF12624">
    <property type="entry name" value="VPS13_N"/>
    <property type="match status" value="1"/>
</dbReference>
<evidence type="ECO:0000313" key="5">
    <source>
        <dbReference type="Proteomes" id="UP000678393"/>
    </source>
</evidence>